<name>A0A3P8L717_9BACT</name>
<keyword evidence="4" id="KW-1185">Reference proteome</keyword>
<dbReference type="EMBL" id="UZVY01000001">
    <property type="protein sequence ID" value="VDR41905.1"/>
    <property type="molecule type" value="Genomic_DNA"/>
</dbReference>
<evidence type="ECO:0000313" key="4">
    <source>
        <dbReference type="Proteomes" id="UP001058569"/>
    </source>
</evidence>
<gene>
    <name evidence="2" type="ORF">NCTC10126_00394</name>
    <name evidence="1" type="ORF">NPA07_00350</name>
</gene>
<protein>
    <recommendedName>
        <fullName evidence="5">Transposase</fullName>
    </recommendedName>
</protein>
<organism evidence="2 3">
    <name type="scientific">Mycoplasmopsis caviae</name>
    <dbReference type="NCBI Taxonomy" id="55603"/>
    <lineage>
        <taxon>Bacteria</taxon>
        <taxon>Bacillati</taxon>
        <taxon>Mycoplasmatota</taxon>
        <taxon>Mycoplasmoidales</taxon>
        <taxon>Metamycoplasmataceae</taxon>
        <taxon>Mycoplasmopsis</taxon>
    </lineage>
</organism>
<accession>A0A3P8L717</accession>
<dbReference type="OrthoDB" id="395037at2"/>
<sequence length="335" mass="38830">MAIPKEILNIERPKGTIVRHSFGVYSVVKRGSKYVNGKAIPYNIAVVGRIENGQYVPLKEPKIMKNIEKDLTIIKDYGDVAIFHSCGINIYKQLQKYFDELTAKKLYLIALIRCGYPNATAKDLGFHYKTSFLSELFKNVSFSDSTHHEFFEKVGKNYAKIERFMVDRISQFNKSIQIVDATLKSNNFDDSAFVNTIGTEKTKDDSDFTLLYTYDLETKEPIYSRPYFWNIIDSTIFSDYLERIANKNEIIVGDNNQWNSEIIKEIEKQKKSGYLFPIKHSSKNTLANNLTDDLVPLTFKDKKILGKITILKTNIITQLKIWTLKQKKENHFIKR</sequence>
<evidence type="ECO:0000313" key="3">
    <source>
        <dbReference type="Proteomes" id="UP000280036"/>
    </source>
</evidence>
<proteinExistence type="predicted"/>
<dbReference type="EMBL" id="CP101806">
    <property type="protein sequence ID" value="UUD35316.1"/>
    <property type="molecule type" value="Genomic_DNA"/>
</dbReference>
<reference evidence="2 3" key="1">
    <citation type="submission" date="2018-12" db="EMBL/GenBank/DDBJ databases">
        <authorList>
            <consortium name="Pathogen Informatics"/>
        </authorList>
    </citation>
    <scope>NUCLEOTIDE SEQUENCE [LARGE SCALE GENOMIC DNA]</scope>
    <source>
        <strain evidence="2 3">NCTC10126</strain>
    </source>
</reference>
<dbReference type="Proteomes" id="UP001058569">
    <property type="component" value="Chromosome"/>
</dbReference>
<evidence type="ECO:0000313" key="2">
    <source>
        <dbReference type="EMBL" id="VDR41905.1"/>
    </source>
</evidence>
<dbReference type="AlphaFoldDB" id="A0A3P8L717"/>
<evidence type="ECO:0008006" key="5">
    <source>
        <dbReference type="Google" id="ProtNLM"/>
    </source>
</evidence>
<evidence type="ECO:0000313" key="1">
    <source>
        <dbReference type="EMBL" id="UUD35316.1"/>
    </source>
</evidence>
<dbReference type="RefSeq" id="WP_126118156.1">
    <property type="nucleotide sequence ID" value="NZ_CP101806.1"/>
</dbReference>
<reference evidence="1" key="2">
    <citation type="submission" date="2022-07" db="EMBL/GenBank/DDBJ databases">
        <title>Complete genome of Mycoplasma caviae type strain G122.</title>
        <authorList>
            <person name="Spergser J."/>
        </authorList>
    </citation>
    <scope>NUCLEOTIDE SEQUENCE</scope>
    <source>
        <strain evidence="1">G122</strain>
    </source>
</reference>
<dbReference type="Proteomes" id="UP000280036">
    <property type="component" value="Unassembled WGS sequence"/>
</dbReference>